<dbReference type="RefSeq" id="WP_110432835.1">
    <property type="nucleotide sequence ID" value="NZ_QGLR01000007.1"/>
</dbReference>
<evidence type="ECO:0000259" key="3">
    <source>
        <dbReference type="Pfam" id="PF02342"/>
    </source>
</evidence>
<feature type="compositionally biased region" description="Polar residues" evidence="2">
    <location>
        <begin position="172"/>
        <end position="195"/>
    </location>
</feature>
<dbReference type="Pfam" id="PF02342">
    <property type="entry name" value="TerD"/>
    <property type="match status" value="1"/>
</dbReference>
<evidence type="ECO:0000256" key="2">
    <source>
        <dbReference type="SAM" id="MobiDB-lite"/>
    </source>
</evidence>
<dbReference type="InterPro" id="IPR051324">
    <property type="entry name" value="Stress/Tellurium_Resist"/>
</dbReference>
<dbReference type="GO" id="GO:0046690">
    <property type="term" value="P:response to tellurium ion"/>
    <property type="evidence" value="ECO:0007669"/>
    <property type="project" value="UniProtKB-KW"/>
</dbReference>
<evidence type="ECO:0000256" key="1">
    <source>
        <dbReference type="ARBA" id="ARBA00022686"/>
    </source>
</evidence>
<keyword evidence="1" id="KW-0778">Tellurium resistance</keyword>
<comment type="caution">
    <text evidence="4">The sequence shown here is derived from an EMBL/GenBank/DDBJ whole genome shotgun (WGS) entry which is preliminary data.</text>
</comment>
<proteinExistence type="predicted"/>
<dbReference type="InterPro" id="IPR017115">
    <property type="entry name" value="Tellurite_resistance_TerA"/>
</dbReference>
<dbReference type="PANTHER" id="PTHR32097:SF3">
    <property type="entry name" value="TELLURITE RESISTANCE PROTEIN"/>
    <property type="match status" value="1"/>
</dbReference>
<dbReference type="EMBL" id="QGLR01000007">
    <property type="protein sequence ID" value="PXZ08190.1"/>
    <property type="molecule type" value="Genomic_DNA"/>
</dbReference>
<dbReference type="InterPro" id="IPR003325">
    <property type="entry name" value="TerD"/>
</dbReference>
<name>A0A2V4E4K5_9GAMM</name>
<gene>
    <name evidence="4" type="ORF">DKK70_03365</name>
</gene>
<dbReference type="OrthoDB" id="2079357at2"/>
<dbReference type="PIRSF" id="PIRSF037118">
    <property type="entry name" value="Tellurite_resistance_TerA"/>
    <property type="match status" value="1"/>
</dbReference>
<evidence type="ECO:0000313" key="5">
    <source>
        <dbReference type="Proteomes" id="UP000247932"/>
    </source>
</evidence>
<sequence>MNLTLGANTVINHNDIMVKISSGLPVDASAFRLFANNKVKDDLDMVFYGQPKNENGSILWKQDQNKNHEFIVNLSKLANDVTKVAFTITCDKYQPISQLSNLSIEIIANNQVIAIGEVDIVGRQEKALIMGEIYRRNSEWKFRFIAQGFNGGLKPLAENYGVNIVDEENSSETKTNQVSNANQVNNPNPSSKVNLNKISLSKDKTTVNLTKQDNYGMIGINLNWNKLNKEQKRGFLSNFLNTNKNIDLDLAAFVRLKDNSIYVIQALGNTFGSLNYPCYVQLMEDDRNGSNKDGEWIYINGEHWNKIDEVLIYTFIYEGVPNWNQTDAIVKVQVPGQPEIETPLTEGDNRNRLCAIVHLKNDKGAIKIQRLNRYFSDQQDLSQAYGWEFRWQAGRK</sequence>
<accession>A0A2V4E4K5</accession>
<keyword evidence="5" id="KW-1185">Reference proteome</keyword>
<evidence type="ECO:0000313" key="4">
    <source>
        <dbReference type="EMBL" id="PXZ08190.1"/>
    </source>
</evidence>
<feature type="region of interest" description="Disordered" evidence="2">
    <location>
        <begin position="169"/>
        <end position="195"/>
    </location>
</feature>
<dbReference type="CDD" id="cd06974">
    <property type="entry name" value="TerD_like"/>
    <property type="match status" value="2"/>
</dbReference>
<dbReference type="AlphaFoldDB" id="A0A2V4E4K5"/>
<dbReference type="Proteomes" id="UP000247932">
    <property type="component" value="Unassembled WGS sequence"/>
</dbReference>
<protein>
    <submittedName>
        <fullName evidence="4">Tellurium resistance protein TerA</fullName>
    </submittedName>
</protein>
<reference evidence="4 5" key="1">
    <citation type="submission" date="2018-05" db="EMBL/GenBank/DDBJ databases">
        <title>Reference genomes for bee gut microbiota database.</title>
        <authorList>
            <person name="Ellegaard K.M."/>
        </authorList>
    </citation>
    <scope>NUCLEOTIDE SEQUENCE [LARGE SCALE GENOMIC DNA]</scope>
    <source>
        <strain evidence="4 5">ESL0182</strain>
    </source>
</reference>
<organism evidence="4 5">
    <name type="scientific">Gilliamella apicola</name>
    <dbReference type="NCBI Taxonomy" id="1196095"/>
    <lineage>
        <taxon>Bacteria</taxon>
        <taxon>Pseudomonadati</taxon>
        <taxon>Pseudomonadota</taxon>
        <taxon>Gammaproteobacteria</taxon>
        <taxon>Orbales</taxon>
        <taxon>Orbaceae</taxon>
        <taxon>Gilliamella</taxon>
    </lineage>
</organism>
<dbReference type="PANTHER" id="PTHR32097">
    <property type="entry name" value="CAMP-BINDING PROTEIN 1-RELATED"/>
    <property type="match status" value="1"/>
</dbReference>
<feature type="domain" description="TerD" evidence="3">
    <location>
        <begin position="23"/>
        <end position="160"/>
    </location>
</feature>
<dbReference type="Gene3D" id="2.60.60.30">
    <property type="entry name" value="sav2460 like domains"/>
    <property type="match status" value="2"/>
</dbReference>